<accession>A0A0E2EFD8</accession>
<reference evidence="2" key="1">
    <citation type="submission" date="2012-01" db="EMBL/GenBank/DDBJ databases">
        <title>The Genome Sequence of Treponema denticola H-22.</title>
        <authorList>
            <consortium name="The Broad Institute Genome Sequencing Platform"/>
            <person name="Earl A."/>
            <person name="Ward D."/>
            <person name="Feldgarden M."/>
            <person name="Gevers D."/>
            <person name="Blanton J.M."/>
            <person name="Fenno C.J."/>
            <person name="Baranova O.V."/>
            <person name="Mathney J."/>
            <person name="Dewhirst F.E."/>
            <person name="Izard J."/>
            <person name="Young S.K."/>
            <person name="Zeng Q."/>
            <person name="Gargeya S."/>
            <person name="Fitzgerald M."/>
            <person name="Haas B."/>
            <person name="Abouelleil A."/>
            <person name="Alvarado L."/>
            <person name="Arachchi H.M."/>
            <person name="Berlin A."/>
            <person name="Chapman S.B."/>
            <person name="Gearin G."/>
            <person name="Goldberg J."/>
            <person name="Griggs A."/>
            <person name="Gujja S."/>
            <person name="Hansen M."/>
            <person name="Heiman D."/>
            <person name="Howarth C."/>
            <person name="Larimer J."/>
            <person name="Lui A."/>
            <person name="MacDonald P.J.P."/>
            <person name="McCowen C."/>
            <person name="Montmayeur A."/>
            <person name="Murphy C."/>
            <person name="Neiman D."/>
            <person name="Pearson M."/>
            <person name="Priest M."/>
            <person name="Roberts A."/>
            <person name="Saif S."/>
            <person name="Shea T."/>
            <person name="Sisk P."/>
            <person name="Stolte C."/>
            <person name="Sykes S."/>
            <person name="Wortman J."/>
            <person name="Nusbaum C."/>
            <person name="Birren B."/>
        </authorList>
    </citation>
    <scope>NUCLEOTIDE SEQUENCE [LARGE SCALE GENOMIC DNA]</scope>
    <source>
        <strain evidence="2">H-22</strain>
    </source>
</reference>
<dbReference type="EMBL" id="AGDV01000020">
    <property type="protein sequence ID" value="EMB31554.1"/>
    <property type="molecule type" value="Genomic_DNA"/>
</dbReference>
<dbReference type="Pfam" id="PF14080">
    <property type="entry name" value="DUF4261"/>
    <property type="match status" value="1"/>
</dbReference>
<feature type="domain" description="DUF4261" evidence="1">
    <location>
        <begin position="193"/>
        <end position="267"/>
    </location>
</feature>
<proteinExistence type="predicted"/>
<organism evidence="2">
    <name type="scientific">Treponema denticola H-22</name>
    <dbReference type="NCBI Taxonomy" id="999432"/>
    <lineage>
        <taxon>Bacteria</taxon>
        <taxon>Pseudomonadati</taxon>
        <taxon>Spirochaetota</taxon>
        <taxon>Spirochaetia</taxon>
        <taxon>Spirochaetales</taxon>
        <taxon>Treponemataceae</taxon>
        <taxon>Treponema</taxon>
    </lineage>
</organism>
<comment type="caution">
    <text evidence="2">The sequence shown here is derived from an EMBL/GenBank/DDBJ whole genome shotgun (WGS) entry which is preliminary data.</text>
</comment>
<dbReference type="HOGENOM" id="CLU_065762_1_0_12"/>
<sequence length="268" mass="30290">MGILNNIFDKKNEKPENKGQHILSMPMFKGDRGYSLDKVIQDLKSYWGLKVDEIEGDDNTATFKIDEELVALALMPAPIPSAEFESIYNYSYLWKDAEKEIQEHTQHAIVSLLGLGSNTPAVERYSLLSKLNASILRTCETAIGIYQGASTLLLPKNLYIDFTDLLLDEDDILPIQLWVYIGIINSDEKSSVYTYGMKEFGKSEIEIIDANMKGSELYDFLLPVLDYVLQQDVTLQHGETIGFTEEQKIKITESKAVFLDGNSLKLEL</sequence>
<dbReference type="InterPro" id="IPR025357">
    <property type="entry name" value="DUF4261"/>
</dbReference>
<dbReference type="RefSeq" id="WP_002685253.1">
    <property type="nucleotide sequence ID" value="NZ_CM001795.1"/>
</dbReference>
<dbReference type="PATRIC" id="fig|999432.5.peg.2008"/>
<dbReference type="AlphaFoldDB" id="A0A0E2EFD8"/>
<gene>
    <name evidence="2" type="ORF">HMPREF9726_01934</name>
</gene>
<protein>
    <recommendedName>
        <fullName evidence="1">DUF4261 domain-containing protein</fullName>
    </recommendedName>
</protein>
<dbReference type="Proteomes" id="UP000011705">
    <property type="component" value="Chromosome"/>
</dbReference>
<evidence type="ECO:0000259" key="1">
    <source>
        <dbReference type="Pfam" id="PF14080"/>
    </source>
</evidence>
<evidence type="ECO:0000313" key="2">
    <source>
        <dbReference type="EMBL" id="EMB31554.1"/>
    </source>
</evidence>
<name>A0A0E2EFD8_TREDN</name>